<dbReference type="Gene3D" id="3.40.50.620">
    <property type="entry name" value="HUPs"/>
    <property type="match status" value="1"/>
</dbReference>
<keyword evidence="2 7" id="KW-0547">Nucleotide-binding</keyword>
<evidence type="ECO:0000313" key="10">
    <source>
        <dbReference type="Proteomes" id="UP000230580"/>
    </source>
</evidence>
<protein>
    <submittedName>
        <fullName evidence="9">Glutamine-hydrolyzing GMP synthase</fullName>
    </submittedName>
</protein>
<dbReference type="NCBIfam" id="TIGR00888">
    <property type="entry name" value="guaA_Nterm"/>
    <property type="match status" value="1"/>
</dbReference>
<sequence>MIYIIDFGSQTTHLIGRRVRDFGVRPEIVLPKEALSLIKKNKPKGIILSGGPSSVYGEKALLVDKKIFSLGIPILGICYGLEVVGHLLGGKVASGKKKEYGPTSIKILAGTSVLFKNIPKKKFKVWMSHFDQVVELPKGMVGIGSTDTVKYAAFSSEEKKIYGIMFHPEVHHTEYGKEILRNFVFNICGEKPVLGKEKIKEIKKFLKQEIGDEKAVCALSGGIDSSVSSYLTHQVIGKNLTCYYVDTGLMREGETKEVINTFKNKLKLPLVVIKAKKEFLKALKRVIEPEKKRKVIGEMFIRVFEREAKKIGAKILIQGTIYPDVIESKGTRHAEKIKTHHNVAGLPEKHGFKIVEPLRMLYKDEVRQIARELKFPQEMIVRHVFPGPGLAVRIIGEVTE</sequence>
<dbReference type="PANTHER" id="PTHR11922:SF2">
    <property type="entry name" value="GMP SYNTHASE [GLUTAMINE-HYDROLYZING]"/>
    <property type="match status" value="1"/>
</dbReference>
<dbReference type="InterPro" id="IPR025777">
    <property type="entry name" value="GMPS_ATP_PPase_dom"/>
</dbReference>
<dbReference type="CDD" id="cd01742">
    <property type="entry name" value="GATase1_GMP_Synthase"/>
    <property type="match status" value="1"/>
</dbReference>
<evidence type="ECO:0000256" key="6">
    <source>
        <dbReference type="ARBA" id="ARBA00022962"/>
    </source>
</evidence>
<keyword evidence="1" id="KW-0436">Ligase</keyword>
<name>A0A2M8F3M0_9BACT</name>
<feature type="binding site" evidence="7">
    <location>
        <begin position="220"/>
        <end position="226"/>
    </location>
    <ligand>
        <name>ATP</name>
        <dbReference type="ChEBI" id="CHEBI:30616"/>
    </ligand>
</feature>
<dbReference type="GO" id="GO:0005829">
    <property type="term" value="C:cytosol"/>
    <property type="evidence" value="ECO:0007669"/>
    <property type="project" value="TreeGrafter"/>
</dbReference>
<dbReference type="InterPro" id="IPR017926">
    <property type="entry name" value="GATASE"/>
</dbReference>
<dbReference type="Pfam" id="PF02568">
    <property type="entry name" value="ThiI"/>
    <property type="match status" value="1"/>
</dbReference>
<dbReference type="SUPFAM" id="SSF52402">
    <property type="entry name" value="Adenine nucleotide alpha hydrolases-like"/>
    <property type="match status" value="1"/>
</dbReference>
<dbReference type="FunFam" id="3.40.50.880:FF:000001">
    <property type="entry name" value="GMP synthase [glutamine-hydrolyzing]"/>
    <property type="match status" value="1"/>
</dbReference>
<dbReference type="GO" id="GO:0004810">
    <property type="term" value="F:CCA tRNA nucleotidyltransferase activity"/>
    <property type="evidence" value="ECO:0007669"/>
    <property type="project" value="InterPro"/>
</dbReference>
<dbReference type="NCBIfam" id="NF000848">
    <property type="entry name" value="PRK00074.1"/>
    <property type="match status" value="1"/>
</dbReference>
<keyword evidence="4 7" id="KW-0658">Purine biosynthesis</keyword>
<keyword evidence="6" id="KW-0315">Glutamine amidotransferase</keyword>
<evidence type="ECO:0000256" key="3">
    <source>
        <dbReference type="ARBA" id="ARBA00022749"/>
    </source>
</evidence>
<dbReference type="Pfam" id="PF00117">
    <property type="entry name" value="GATase"/>
    <property type="match status" value="1"/>
</dbReference>
<organism evidence="9 10">
    <name type="scientific">Candidatus Roizmanbacteria bacterium CG_4_9_14_0_2_um_filter_35_15</name>
    <dbReference type="NCBI Taxonomy" id="1974836"/>
    <lineage>
        <taxon>Bacteria</taxon>
        <taxon>Candidatus Roizmaniibacteriota</taxon>
    </lineage>
</organism>
<proteinExistence type="predicted"/>
<accession>A0A2M8F3M0</accession>
<dbReference type="InterPro" id="IPR004739">
    <property type="entry name" value="GMP_synth_GATase"/>
</dbReference>
<evidence type="ECO:0000313" key="9">
    <source>
        <dbReference type="EMBL" id="PJC33888.1"/>
    </source>
</evidence>
<evidence type="ECO:0000256" key="1">
    <source>
        <dbReference type="ARBA" id="ARBA00022598"/>
    </source>
</evidence>
<dbReference type="GO" id="GO:0005524">
    <property type="term" value="F:ATP binding"/>
    <property type="evidence" value="ECO:0007669"/>
    <property type="project" value="UniProtKB-UniRule"/>
</dbReference>
<feature type="non-terminal residue" evidence="9">
    <location>
        <position position="400"/>
    </location>
</feature>
<evidence type="ECO:0000256" key="5">
    <source>
        <dbReference type="ARBA" id="ARBA00022840"/>
    </source>
</evidence>
<dbReference type="Gene3D" id="3.40.50.880">
    <property type="match status" value="1"/>
</dbReference>
<dbReference type="SUPFAM" id="SSF52317">
    <property type="entry name" value="Class I glutamine amidotransferase-like"/>
    <property type="match status" value="1"/>
</dbReference>
<dbReference type="PANTHER" id="PTHR11922">
    <property type="entry name" value="GMP SYNTHASE-RELATED"/>
    <property type="match status" value="1"/>
</dbReference>
<evidence type="ECO:0000256" key="2">
    <source>
        <dbReference type="ARBA" id="ARBA00022741"/>
    </source>
</evidence>
<dbReference type="PRINTS" id="PR00097">
    <property type="entry name" value="ANTSNTHASEII"/>
</dbReference>
<reference evidence="10" key="1">
    <citation type="submission" date="2017-09" db="EMBL/GenBank/DDBJ databases">
        <title>Depth-based differentiation of microbial function through sediment-hosted aquifers and enrichment of novel symbionts in the deep terrestrial subsurface.</title>
        <authorList>
            <person name="Probst A.J."/>
            <person name="Ladd B."/>
            <person name="Jarett J.K."/>
            <person name="Geller-Mcgrath D.E."/>
            <person name="Sieber C.M.K."/>
            <person name="Emerson J.B."/>
            <person name="Anantharaman K."/>
            <person name="Thomas B.C."/>
            <person name="Malmstrom R."/>
            <person name="Stieglmeier M."/>
            <person name="Klingl A."/>
            <person name="Woyke T."/>
            <person name="Ryan C.M."/>
            <person name="Banfield J.F."/>
        </authorList>
    </citation>
    <scope>NUCLEOTIDE SEQUENCE [LARGE SCALE GENOMIC DNA]</scope>
</reference>
<dbReference type="PROSITE" id="PS51553">
    <property type="entry name" value="GMPS_ATP_PPASE"/>
    <property type="match status" value="1"/>
</dbReference>
<dbReference type="InterPro" id="IPR014729">
    <property type="entry name" value="Rossmann-like_a/b/a_fold"/>
</dbReference>
<dbReference type="GO" id="GO:0003921">
    <property type="term" value="F:GMP synthase activity"/>
    <property type="evidence" value="ECO:0007669"/>
    <property type="project" value="InterPro"/>
</dbReference>
<evidence type="ECO:0000256" key="7">
    <source>
        <dbReference type="PROSITE-ProRule" id="PRU00886"/>
    </source>
</evidence>
<evidence type="ECO:0000259" key="8">
    <source>
        <dbReference type="PROSITE" id="PS51553"/>
    </source>
</evidence>
<dbReference type="EMBL" id="PFRZ01000024">
    <property type="protein sequence ID" value="PJC33888.1"/>
    <property type="molecule type" value="Genomic_DNA"/>
</dbReference>
<gene>
    <name evidence="9" type="ORF">CO048_02030</name>
</gene>
<dbReference type="PRINTS" id="PR00096">
    <property type="entry name" value="GATASE"/>
</dbReference>
<keyword evidence="3 7" id="KW-0332">GMP biosynthesis</keyword>
<dbReference type="Proteomes" id="UP000230580">
    <property type="component" value="Unassembled WGS sequence"/>
</dbReference>
<keyword evidence="5 7" id="KW-0067">ATP-binding</keyword>
<dbReference type="AlphaFoldDB" id="A0A2M8F3M0"/>
<comment type="caution">
    <text evidence="9">The sequence shown here is derived from an EMBL/GenBank/DDBJ whole genome shotgun (WGS) entry which is preliminary data.</text>
</comment>
<evidence type="ECO:0000256" key="4">
    <source>
        <dbReference type="ARBA" id="ARBA00022755"/>
    </source>
</evidence>
<dbReference type="PROSITE" id="PS51273">
    <property type="entry name" value="GATASE_TYPE_1"/>
    <property type="match status" value="1"/>
</dbReference>
<dbReference type="InterPro" id="IPR020536">
    <property type="entry name" value="ThiI_AANH"/>
</dbReference>
<feature type="domain" description="GMPS ATP-PPase" evidence="8">
    <location>
        <begin position="193"/>
        <end position="382"/>
    </location>
</feature>
<dbReference type="InterPro" id="IPR029062">
    <property type="entry name" value="Class_I_gatase-like"/>
</dbReference>